<evidence type="ECO:0000313" key="3">
    <source>
        <dbReference type="Proteomes" id="UP000838878"/>
    </source>
</evidence>
<proteinExistence type="predicted"/>
<evidence type="ECO:0008006" key="4">
    <source>
        <dbReference type="Google" id="ProtNLM"/>
    </source>
</evidence>
<name>A0A8J9UBP6_9NEOP</name>
<protein>
    <recommendedName>
        <fullName evidence="4">Defensin</fullName>
    </recommendedName>
</protein>
<organism evidence="2 3">
    <name type="scientific">Brenthis ino</name>
    <name type="common">lesser marbled fritillary</name>
    <dbReference type="NCBI Taxonomy" id="405034"/>
    <lineage>
        <taxon>Eukaryota</taxon>
        <taxon>Metazoa</taxon>
        <taxon>Ecdysozoa</taxon>
        <taxon>Arthropoda</taxon>
        <taxon>Hexapoda</taxon>
        <taxon>Insecta</taxon>
        <taxon>Pterygota</taxon>
        <taxon>Neoptera</taxon>
        <taxon>Endopterygota</taxon>
        <taxon>Lepidoptera</taxon>
        <taxon>Glossata</taxon>
        <taxon>Ditrysia</taxon>
        <taxon>Papilionoidea</taxon>
        <taxon>Nymphalidae</taxon>
        <taxon>Heliconiinae</taxon>
        <taxon>Argynnini</taxon>
        <taxon>Brenthis</taxon>
    </lineage>
</organism>
<feature type="signal peptide" evidence="1">
    <location>
        <begin position="1"/>
        <end position="21"/>
    </location>
</feature>
<dbReference type="AlphaFoldDB" id="A0A8J9UBP6"/>
<sequence>MMIKTFLLLVALSALLLAAQATPPASKTNELSDIIFIGNVDTHPTILSPQEALLGGAQRNLICTPVLCARVCAALGFWWSGCNANRVCVCRR</sequence>
<keyword evidence="1" id="KW-0732">Signal</keyword>
<accession>A0A8J9UBP6</accession>
<reference evidence="2" key="1">
    <citation type="submission" date="2021-12" db="EMBL/GenBank/DDBJ databases">
        <authorList>
            <person name="Martin H S."/>
        </authorList>
    </citation>
    <scope>NUCLEOTIDE SEQUENCE</scope>
</reference>
<evidence type="ECO:0000256" key="1">
    <source>
        <dbReference type="SAM" id="SignalP"/>
    </source>
</evidence>
<keyword evidence="3" id="KW-1185">Reference proteome</keyword>
<gene>
    <name evidence="2" type="ORF">BINO364_LOCUS4019</name>
</gene>
<evidence type="ECO:0000313" key="2">
    <source>
        <dbReference type="EMBL" id="CAH0717408.1"/>
    </source>
</evidence>
<dbReference type="Proteomes" id="UP000838878">
    <property type="component" value="Chromosome 12"/>
</dbReference>
<dbReference type="EMBL" id="OV170232">
    <property type="protein sequence ID" value="CAH0717408.1"/>
    <property type="molecule type" value="Genomic_DNA"/>
</dbReference>
<feature type="non-terminal residue" evidence="2">
    <location>
        <position position="92"/>
    </location>
</feature>
<feature type="chain" id="PRO_5035429729" description="Defensin" evidence="1">
    <location>
        <begin position="22"/>
        <end position="92"/>
    </location>
</feature>